<organism evidence="1 2">
    <name type="scientific">Eubacterium ventriosum</name>
    <dbReference type="NCBI Taxonomy" id="39496"/>
    <lineage>
        <taxon>Bacteria</taxon>
        <taxon>Bacillati</taxon>
        <taxon>Bacillota</taxon>
        <taxon>Clostridia</taxon>
        <taxon>Eubacteriales</taxon>
        <taxon>Eubacteriaceae</taxon>
        <taxon>Eubacterium</taxon>
    </lineage>
</organism>
<dbReference type="EMBL" id="QRHR01000003">
    <property type="protein sequence ID" value="RHF89759.1"/>
    <property type="molecule type" value="Genomic_DNA"/>
</dbReference>
<sequence>MNKKVCVIFRNDEFLDNDVRVEIMKIIACIPKQELSNIHICIDSSKKDNEGIRREWLKQFIKENLFTTSTIYTNSLVSIACDVTEINIFIALMHLFGINIYLENEEASIIPDPLYVGEIQKIIKTKLKEHPMCIAKANAEERAFVVNVVLDIIDNLWLDYRKTVQ</sequence>
<name>A0A414R9P0_9FIRM</name>
<reference evidence="1 2" key="1">
    <citation type="submission" date="2018-08" db="EMBL/GenBank/DDBJ databases">
        <title>A genome reference for cultivated species of the human gut microbiota.</title>
        <authorList>
            <person name="Zou Y."/>
            <person name="Xue W."/>
            <person name="Luo G."/>
        </authorList>
    </citation>
    <scope>NUCLEOTIDE SEQUENCE [LARGE SCALE GENOMIC DNA]</scope>
    <source>
        <strain evidence="1 2">AM23-22</strain>
    </source>
</reference>
<dbReference type="AlphaFoldDB" id="A0A414R9P0"/>
<dbReference type="RefSeq" id="WP_118231510.1">
    <property type="nucleotide sequence ID" value="NZ_CATWJF010000012.1"/>
</dbReference>
<gene>
    <name evidence="1" type="ORF">DW652_04630</name>
</gene>
<comment type="caution">
    <text evidence="1">The sequence shown here is derived from an EMBL/GenBank/DDBJ whole genome shotgun (WGS) entry which is preliminary data.</text>
</comment>
<evidence type="ECO:0000313" key="1">
    <source>
        <dbReference type="EMBL" id="RHF89759.1"/>
    </source>
</evidence>
<protein>
    <submittedName>
        <fullName evidence="1">Uncharacterized protein</fullName>
    </submittedName>
</protein>
<accession>A0A414R9P0</accession>
<evidence type="ECO:0000313" key="2">
    <source>
        <dbReference type="Proteomes" id="UP000286186"/>
    </source>
</evidence>
<proteinExistence type="predicted"/>
<dbReference type="Proteomes" id="UP000286186">
    <property type="component" value="Unassembled WGS sequence"/>
</dbReference>